<organism evidence="2 3">
    <name type="scientific">Crotalus adamanteus</name>
    <name type="common">Eastern diamondback rattlesnake</name>
    <dbReference type="NCBI Taxonomy" id="8729"/>
    <lineage>
        <taxon>Eukaryota</taxon>
        <taxon>Metazoa</taxon>
        <taxon>Chordata</taxon>
        <taxon>Craniata</taxon>
        <taxon>Vertebrata</taxon>
        <taxon>Euteleostomi</taxon>
        <taxon>Lepidosauria</taxon>
        <taxon>Squamata</taxon>
        <taxon>Bifurcata</taxon>
        <taxon>Unidentata</taxon>
        <taxon>Episquamata</taxon>
        <taxon>Toxicofera</taxon>
        <taxon>Serpentes</taxon>
        <taxon>Colubroidea</taxon>
        <taxon>Viperidae</taxon>
        <taxon>Crotalinae</taxon>
        <taxon>Crotalus</taxon>
    </lineage>
</organism>
<reference evidence="2 3" key="1">
    <citation type="journal article" date="2024" name="Proc. Natl. Acad. Sci. U.S.A.">
        <title>The genetic regulatory architecture and epigenomic basis for age-related changes in rattlesnake venom.</title>
        <authorList>
            <person name="Hogan M.P."/>
            <person name="Holding M.L."/>
            <person name="Nystrom G.S."/>
            <person name="Colston T.J."/>
            <person name="Bartlett D.A."/>
            <person name="Mason A.J."/>
            <person name="Ellsworth S.A."/>
            <person name="Rautsaw R.M."/>
            <person name="Lawrence K.C."/>
            <person name="Strickland J.L."/>
            <person name="He B."/>
            <person name="Fraser P."/>
            <person name="Margres M.J."/>
            <person name="Gilbert D.M."/>
            <person name="Gibbs H.L."/>
            <person name="Parkinson C.L."/>
            <person name="Rokyta D.R."/>
        </authorList>
    </citation>
    <scope>NUCLEOTIDE SEQUENCE [LARGE SCALE GENOMIC DNA]</scope>
    <source>
        <strain evidence="2">DRR0105</strain>
    </source>
</reference>
<dbReference type="EMBL" id="JAOTOJ010000002">
    <property type="protein sequence ID" value="KAK9405843.1"/>
    <property type="molecule type" value="Genomic_DNA"/>
</dbReference>
<proteinExistence type="predicted"/>
<dbReference type="PANTHER" id="PTHR33488:SF2">
    <property type="entry name" value="EARLY ENDOSOME ANTIGEN 1-LIKE"/>
    <property type="match status" value="1"/>
</dbReference>
<feature type="coiled-coil region" evidence="1">
    <location>
        <begin position="217"/>
        <end position="265"/>
    </location>
</feature>
<dbReference type="AlphaFoldDB" id="A0AAW1BWM3"/>
<evidence type="ECO:0000256" key="1">
    <source>
        <dbReference type="SAM" id="Coils"/>
    </source>
</evidence>
<keyword evidence="3" id="KW-1185">Reference proteome</keyword>
<accession>A0AAW1BWM3</accession>
<dbReference type="Proteomes" id="UP001474421">
    <property type="component" value="Unassembled WGS sequence"/>
</dbReference>
<comment type="caution">
    <text evidence="2">The sequence shown here is derived from an EMBL/GenBank/DDBJ whole genome shotgun (WGS) entry which is preliminary data.</text>
</comment>
<keyword evidence="1" id="KW-0175">Coiled coil</keyword>
<evidence type="ECO:0000313" key="2">
    <source>
        <dbReference type="EMBL" id="KAK9405843.1"/>
    </source>
</evidence>
<protein>
    <submittedName>
        <fullName evidence="2">Myosin heavy chain striated muscle-like</fullName>
    </submittedName>
</protein>
<evidence type="ECO:0000313" key="3">
    <source>
        <dbReference type="Proteomes" id="UP001474421"/>
    </source>
</evidence>
<name>A0AAW1BWM3_CROAD</name>
<feature type="coiled-coil region" evidence="1">
    <location>
        <begin position="437"/>
        <end position="471"/>
    </location>
</feature>
<gene>
    <name evidence="2" type="ORF">NXF25_004617</name>
</gene>
<sequence>MLELHKHQNTGRATFWLPRRLNFESKQVPTFIQAEMATQTKDLLAVEVLMNIIKAEEVQKEMELMMKPHANWEEYLMPGPISIGIFGELSYIAAGQGDFVINPAPPEGGYKYLKYPNSFQASLIQVNNSGWHAFSIAHKNMDDIRLLSMSVPEQIKKAIQILFQEKDLVWDILLFNQLDSLKSIVNECSCLAKSVENKFDDVICMIGEFLDVCISSKSQYEQRLVETRCALEDLKLRKAAAEEAQAKAEENYKETKNRVAETFDNYRKVVDGIPNEPTGTFRNIYGKQTQTRHMLAISQQEYQKSFDILKQLDKDLLDVLSEMKKCETKQSDFETTKKKLIKRVDAFNIAQNNTHRIRLLSMSIPEQIERNIQTVFQKDFTFMDDLLPGQLSVLEAVADECLSSFKKIDNWFDNTVCLIGELLEVYTSSKSQYEQGLTETRRALEDLTLRKAAAEEALAKAKEYYKEMKNRVAETFDDYRKMKDTISVADWNNVCLQFTSTLREILKGPIINQTSLLSSNDHKLLCSTHSRREIVFESKDDFIAMNDDICAQSAEMWALVDALKTVVDDEGNIDTDLLCNKKHNEIKTVWIKNKSQQLMGQITKVNECSLKTLAMEICQCTMDITDMLTQAIELGNTNKESLKKTMNVLSNAMEIFDSRSRAYNGTSAFGPMAPDMIQSQTKIQENPAFAAENLKKKINEILEMLKMSQDEYHKSFDNLIRQNKDWLDVLNEIREWEAKQNDFERAKNVLIKGLDAMGQVKEQWEKMVRFFQMIYSLTESYRNKDLTEFLLSVENISKISSYSQHLIDGFSKQALNASNMSHLVNMISETYTEVSSECLMDKVNMPGRLFSMDPSDPQFQIERVNLAEDCDNAQLAIEDRVITKKEKFEKNILVRVTKISSELKAVLPKMTEI</sequence>
<dbReference type="PANTHER" id="PTHR33488">
    <property type="entry name" value="ZGC:162509"/>
    <property type="match status" value="1"/>
</dbReference>